<dbReference type="OrthoDB" id="6138780at2759"/>
<keyword evidence="4" id="KW-0325">Glycoprotein</keyword>
<feature type="domain" description="Ig-like" evidence="7">
    <location>
        <begin position="157"/>
        <end position="248"/>
    </location>
</feature>
<protein>
    <recommendedName>
        <fullName evidence="7">Ig-like domain-containing protein</fullName>
    </recommendedName>
</protein>
<dbReference type="SUPFAM" id="SSF48726">
    <property type="entry name" value="Immunoglobulin"/>
    <property type="match status" value="2"/>
</dbReference>
<evidence type="ECO:0000256" key="2">
    <source>
        <dbReference type="ARBA" id="ARBA00023136"/>
    </source>
</evidence>
<feature type="domain" description="Ig-like" evidence="7">
    <location>
        <begin position="34"/>
        <end position="134"/>
    </location>
</feature>
<evidence type="ECO:0000256" key="5">
    <source>
        <dbReference type="ARBA" id="ARBA00023319"/>
    </source>
</evidence>
<evidence type="ECO:0000256" key="3">
    <source>
        <dbReference type="ARBA" id="ARBA00023157"/>
    </source>
</evidence>
<comment type="subcellular location">
    <subcellularLocation>
        <location evidence="1">Membrane</location>
        <topology evidence="1">Single-pass type I membrane protein</topology>
    </subcellularLocation>
</comment>
<keyword evidence="2" id="KW-0472">Membrane</keyword>
<reference evidence="8" key="1">
    <citation type="submission" date="2022-11" db="EMBL/GenBank/DDBJ databases">
        <authorList>
            <person name="Kikuchi T."/>
        </authorList>
    </citation>
    <scope>NUCLEOTIDE SEQUENCE</scope>
    <source>
        <strain evidence="8">PS1010</strain>
    </source>
</reference>
<dbReference type="InterPro" id="IPR007110">
    <property type="entry name" value="Ig-like_dom"/>
</dbReference>
<sequence>MFQQFFLLSSCILGLNYAADFEKTAICDGLLEKPGLNILNPMESKTSEKGSTVILQCEFGATPQATITWFHRGKKIEKHRAANLESLLMKNQIGTSVLLSKYRIDCLDESTAGEYYCQATSPCSEPVVSTALVTIDRTKPTENSCKLRRNASNSLSPPIITFFTSSRVETPEGVVQLACRAEGNPKPKINWSFVNEDDSLTPVDLTLPEYMQLQNGDLLTVADETKVGAPLRCTATNQLGTAYEEAFAFFMEP</sequence>
<dbReference type="GO" id="GO:0005911">
    <property type="term" value="C:cell-cell junction"/>
    <property type="evidence" value="ECO:0007669"/>
    <property type="project" value="TreeGrafter"/>
</dbReference>
<keyword evidence="5" id="KW-0393">Immunoglobulin domain</keyword>
<dbReference type="InterPro" id="IPR003598">
    <property type="entry name" value="Ig_sub2"/>
</dbReference>
<proteinExistence type="predicted"/>
<evidence type="ECO:0000256" key="4">
    <source>
        <dbReference type="ARBA" id="ARBA00023180"/>
    </source>
</evidence>
<feature type="signal peptide" evidence="6">
    <location>
        <begin position="1"/>
        <end position="18"/>
    </location>
</feature>
<evidence type="ECO:0000256" key="6">
    <source>
        <dbReference type="SAM" id="SignalP"/>
    </source>
</evidence>
<dbReference type="AlphaFoldDB" id="A0A9P1N0S3"/>
<evidence type="ECO:0000313" key="9">
    <source>
        <dbReference type="Proteomes" id="UP001152747"/>
    </source>
</evidence>
<evidence type="ECO:0000313" key="8">
    <source>
        <dbReference type="EMBL" id="CAI5445733.1"/>
    </source>
</evidence>
<gene>
    <name evidence="8" type="ORF">CAMP_LOCUS8370</name>
</gene>
<dbReference type="Pfam" id="PF13927">
    <property type="entry name" value="Ig_3"/>
    <property type="match status" value="1"/>
</dbReference>
<dbReference type="PANTHER" id="PTHR11640:SF31">
    <property type="entry name" value="IRREGULAR CHIASM C-ROUGHEST PROTEIN-RELATED"/>
    <property type="match status" value="1"/>
</dbReference>
<dbReference type="PROSITE" id="PS50835">
    <property type="entry name" value="IG_LIKE"/>
    <property type="match status" value="2"/>
</dbReference>
<keyword evidence="3" id="KW-1015">Disulfide bond</keyword>
<dbReference type="EMBL" id="CANHGI010000003">
    <property type="protein sequence ID" value="CAI5445733.1"/>
    <property type="molecule type" value="Genomic_DNA"/>
</dbReference>
<evidence type="ECO:0000256" key="1">
    <source>
        <dbReference type="ARBA" id="ARBA00004479"/>
    </source>
</evidence>
<keyword evidence="9" id="KW-1185">Reference proteome</keyword>
<dbReference type="GO" id="GO:0005886">
    <property type="term" value="C:plasma membrane"/>
    <property type="evidence" value="ECO:0007669"/>
    <property type="project" value="TreeGrafter"/>
</dbReference>
<dbReference type="GO" id="GO:0050839">
    <property type="term" value="F:cell adhesion molecule binding"/>
    <property type="evidence" value="ECO:0007669"/>
    <property type="project" value="TreeGrafter"/>
</dbReference>
<name>A0A9P1N0S3_9PELO</name>
<accession>A0A9P1N0S3</accession>
<dbReference type="PANTHER" id="PTHR11640">
    <property type="entry name" value="NEPHRIN"/>
    <property type="match status" value="1"/>
</dbReference>
<dbReference type="SMART" id="SM00408">
    <property type="entry name" value="IGc2"/>
    <property type="match status" value="2"/>
</dbReference>
<dbReference type="Proteomes" id="UP001152747">
    <property type="component" value="Unassembled WGS sequence"/>
</dbReference>
<dbReference type="InterPro" id="IPR013783">
    <property type="entry name" value="Ig-like_fold"/>
</dbReference>
<dbReference type="InterPro" id="IPR036179">
    <property type="entry name" value="Ig-like_dom_sf"/>
</dbReference>
<comment type="caution">
    <text evidence="8">The sequence shown here is derived from an EMBL/GenBank/DDBJ whole genome shotgun (WGS) entry which is preliminary data.</text>
</comment>
<dbReference type="GO" id="GO:0098609">
    <property type="term" value="P:cell-cell adhesion"/>
    <property type="evidence" value="ECO:0007669"/>
    <property type="project" value="TreeGrafter"/>
</dbReference>
<evidence type="ECO:0000259" key="7">
    <source>
        <dbReference type="PROSITE" id="PS50835"/>
    </source>
</evidence>
<organism evidence="8 9">
    <name type="scientific">Caenorhabditis angaria</name>
    <dbReference type="NCBI Taxonomy" id="860376"/>
    <lineage>
        <taxon>Eukaryota</taxon>
        <taxon>Metazoa</taxon>
        <taxon>Ecdysozoa</taxon>
        <taxon>Nematoda</taxon>
        <taxon>Chromadorea</taxon>
        <taxon>Rhabditida</taxon>
        <taxon>Rhabditina</taxon>
        <taxon>Rhabditomorpha</taxon>
        <taxon>Rhabditoidea</taxon>
        <taxon>Rhabditidae</taxon>
        <taxon>Peloderinae</taxon>
        <taxon>Caenorhabditis</taxon>
    </lineage>
</organism>
<feature type="chain" id="PRO_5040142968" description="Ig-like domain-containing protein" evidence="6">
    <location>
        <begin position="19"/>
        <end position="253"/>
    </location>
</feature>
<dbReference type="Gene3D" id="2.60.40.10">
    <property type="entry name" value="Immunoglobulins"/>
    <property type="match status" value="2"/>
</dbReference>
<dbReference type="InterPro" id="IPR051275">
    <property type="entry name" value="Cell_adhesion_signaling"/>
</dbReference>
<keyword evidence="6" id="KW-0732">Signal</keyword>